<dbReference type="CDD" id="cd01099">
    <property type="entry name" value="PAN_AP_HGF"/>
    <property type="match status" value="1"/>
</dbReference>
<proteinExistence type="predicted"/>
<dbReference type="PANTHER" id="PTHR47327">
    <property type="entry name" value="FI18240P1-RELATED"/>
    <property type="match status" value="1"/>
</dbReference>
<dbReference type="WBParaSite" id="Hba_00420">
    <property type="protein sequence ID" value="Hba_00420"/>
    <property type="gene ID" value="Hba_00420"/>
</dbReference>
<dbReference type="SMART" id="SM00473">
    <property type="entry name" value="PAN_AP"/>
    <property type="match status" value="2"/>
</dbReference>
<protein>
    <submittedName>
        <fullName evidence="3">PAN domain protein</fullName>
    </submittedName>
</protein>
<sequence length="402" mass="44833">MSLLSCAEQCIMAAGNGYTKTTLCQSFTYNLEMKNCRLYDHNGLKVPAIMHPVIGTDLYQRTSEEGICRGPMSTHAGSNPNFVRLGHPLIEVDSNVKKLKSPRLSEMMNQSNDITTFRTHDTTNESRILVNADVIVPKKKLQVNMTTAKKVKTDEKCDTTTGYYIVIGNEIVMPISGEGYVKIYNDIEQGDCAKYCSSNAVSCDPNGESLLCNSLNYFPRIRKCELYSIQAEPHGTGNLVENENVIYAEKFCLPESRQTCQNDEIFILHVQKSLSELVLRETNADSIKKCLQSCLNTSNCKTSVFNSNEQKCLHYSTGVDSSPESVVDTHPGVVMIENGCSQSEPKRMDASKTIRIESKPNEHVNPLGESWSEWSECKFRVNGQKVKVRTNDEDGGLETAKC</sequence>
<dbReference type="InterPro" id="IPR003609">
    <property type="entry name" value="Pan_app"/>
</dbReference>
<dbReference type="PANTHER" id="PTHR47327:SF22">
    <property type="entry name" value="APPLE DOMAIN-CONTAINING PROTEIN"/>
    <property type="match status" value="1"/>
</dbReference>
<name>A0A1I7W716_HETBA</name>
<keyword evidence="2" id="KW-1185">Reference proteome</keyword>
<feature type="domain" description="Apple" evidence="1">
    <location>
        <begin position="157"/>
        <end position="252"/>
    </location>
</feature>
<accession>A0A1I7W716</accession>
<feature type="domain" description="Apple" evidence="1">
    <location>
        <begin position="1"/>
        <end position="63"/>
    </location>
</feature>
<dbReference type="GO" id="GO:0009653">
    <property type="term" value="P:anatomical structure morphogenesis"/>
    <property type="evidence" value="ECO:0007669"/>
    <property type="project" value="TreeGrafter"/>
</dbReference>
<feature type="domain" description="Apple" evidence="1">
    <location>
        <begin position="260"/>
        <end position="340"/>
    </location>
</feature>
<dbReference type="Proteomes" id="UP000095283">
    <property type="component" value="Unplaced"/>
</dbReference>
<dbReference type="PROSITE" id="PS50948">
    <property type="entry name" value="PAN"/>
    <property type="match status" value="3"/>
</dbReference>
<evidence type="ECO:0000313" key="2">
    <source>
        <dbReference type="Proteomes" id="UP000095283"/>
    </source>
</evidence>
<reference evidence="3" key="1">
    <citation type="submission" date="2016-11" db="UniProtKB">
        <authorList>
            <consortium name="WormBaseParasite"/>
        </authorList>
    </citation>
    <scope>IDENTIFICATION</scope>
</reference>
<dbReference type="AlphaFoldDB" id="A0A1I7W716"/>
<dbReference type="InterPro" id="IPR052774">
    <property type="entry name" value="Celegans_DevNeuronal_Protein"/>
</dbReference>
<dbReference type="SUPFAM" id="SSF57414">
    <property type="entry name" value="Hairpin loop containing domain-like"/>
    <property type="match status" value="3"/>
</dbReference>
<dbReference type="Pfam" id="PF00024">
    <property type="entry name" value="PAN_1"/>
    <property type="match status" value="3"/>
</dbReference>
<dbReference type="Gene3D" id="3.50.4.10">
    <property type="entry name" value="Hepatocyte Growth Factor"/>
    <property type="match status" value="3"/>
</dbReference>
<evidence type="ECO:0000259" key="1">
    <source>
        <dbReference type="PROSITE" id="PS50948"/>
    </source>
</evidence>
<evidence type="ECO:0000313" key="3">
    <source>
        <dbReference type="WBParaSite" id="Hba_00420"/>
    </source>
</evidence>
<organism evidence="2 3">
    <name type="scientific">Heterorhabditis bacteriophora</name>
    <name type="common">Entomopathogenic nematode worm</name>
    <dbReference type="NCBI Taxonomy" id="37862"/>
    <lineage>
        <taxon>Eukaryota</taxon>
        <taxon>Metazoa</taxon>
        <taxon>Ecdysozoa</taxon>
        <taxon>Nematoda</taxon>
        <taxon>Chromadorea</taxon>
        <taxon>Rhabditida</taxon>
        <taxon>Rhabditina</taxon>
        <taxon>Rhabditomorpha</taxon>
        <taxon>Strongyloidea</taxon>
        <taxon>Heterorhabditidae</taxon>
        <taxon>Heterorhabditis</taxon>
    </lineage>
</organism>